<dbReference type="Proteomes" id="UP000280395">
    <property type="component" value="Unassembled WGS sequence"/>
</dbReference>
<organism evidence="2 3">
    <name type="scientific">Pseudomonas syringae pv. avii</name>
    <dbReference type="NCBI Taxonomy" id="663959"/>
    <lineage>
        <taxon>Bacteria</taxon>
        <taxon>Pseudomonadati</taxon>
        <taxon>Pseudomonadota</taxon>
        <taxon>Gammaproteobacteria</taxon>
        <taxon>Pseudomonadales</taxon>
        <taxon>Pseudomonadaceae</taxon>
        <taxon>Pseudomonas</taxon>
        <taxon>Pseudomonas syringae</taxon>
    </lineage>
</organism>
<evidence type="ECO:0000313" key="2">
    <source>
        <dbReference type="EMBL" id="RMU38580.1"/>
    </source>
</evidence>
<gene>
    <name evidence="2" type="ORF">ALP29_200970</name>
</gene>
<dbReference type="EMBL" id="RBUA01001668">
    <property type="protein sequence ID" value="RMU38580.1"/>
    <property type="molecule type" value="Genomic_DNA"/>
</dbReference>
<name>A0A3M5TYA4_PSESX</name>
<accession>A0A3M5TYA4</accession>
<feature type="region of interest" description="Disordered" evidence="1">
    <location>
        <begin position="44"/>
        <end position="72"/>
    </location>
</feature>
<dbReference type="AlphaFoldDB" id="A0A3M5TYA4"/>
<proteinExistence type="predicted"/>
<evidence type="ECO:0000313" key="3">
    <source>
        <dbReference type="Proteomes" id="UP000280395"/>
    </source>
</evidence>
<reference evidence="2 3" key="1">
    <citation type="submission" date="2018-08" db="EMBL/GenBank/DDBJ databases">
        <title>Recombination of ecologically and evolutionarily significant loci maintains genetic cohesion in the Pseudomonas syringae species complex.</title>
        <authorList>
            <person name="Dillon M."/>
            <person name="Thakur S."/>
            <person name="Almeida R.N.D."/>
            <person name="Weir B.S."/>
            <person name="Guttman D.S."/>
        </authorList>
    </citation>
    <scope>NUCLEOTIDE SEQUENCE [LARGE SCALE GENOMIC DNA]</scope>
    <source>
        <strain evidence="2 3">ICMP 14479</strain>
    </source>
</reference>
<comment type="caution">
    <text evidence="2">The sequence shown here is derived from an EMBL/GenBank/DDBJ whole genome shotgun (WGS) entry which is preliminary data.</text>
</comment>
<evidence type="ECO:0000256" key="1">
    <source>
        <dbReference type="SAM" id="MobiDB-lite"/>
    </source>
</evidence>
<sequence length="72" mass="7542">MRAATGFNTDDALRCQCFVAHQKVGVFAGVDIVGHDRQVIAFTQGQTQGQGQGGLAGSDRATDADAQRLAVH</sequence>
<protein>
    <submittedName>
        <fullName evidence="2">Uncharacterized protein</fullName>
    </submittedName>
</protein>